<feature type="transmembrane region" description="Helical" evidence="5">
    <location>
        <begin position="87"/>
        <end position="108"/>
    </location>
</feature>
<dbReference type="OrthoDB" id="6513274at2759"/>
<organism evidence="6">
    <name type="scientific">Medioppia subpectinata</name>
    <dbReference type="NCBI Taxonomy" id="1979941"/>
    <lineage>
        <taxon>Eukaryota</taxon>
        <taxon>Metazoa</taxon>
        <taxon>Ecdysozoa</taxon>
        <taxon>Arthropoda</taxon>
        <taxon>Chelicerata</taxon>
        <taxon>Arachnida</taxon>
        <taxon>Acari</taxon>
        <taxon>Acariformes</taxon>
        <taxon>Sarcoptiformes</taxon>
        <taxon>Oribatida</taxon>
        <taxon>Brachypylina</taxon>
        <taxon>Oppioidea</taxon>
        <taxon>Oppiidae</taxon>
        <taxon>Medioppia</taxon>
    </lineage>
</organism>
<comment type="subcellular location">
    <subcellularLocation>
        <location evidence="1">Membrane</location>
        <topology evidence="1">Multi-pass membrane protein</topology>
    </subcellularLocation>
</comment>
<evidence type="ECO:0000256" key="3">
    <source>
        <dbReference type="ARBA" id="ARBA00022989"/>
    </source>
</evidence>
<evidence type="ECO:0000256" key="2">
    <source>
        <dbReference type="ARBA" id="ARBA00022692"/>
    </source>
</evidence>
<protein>
    <submittedName>
        <fullName evidence="6">Uncharacterized protein</fullName>
    </submittedName>
</protein>
<evidence type="ECO:0000313" key="7">
    <source>
        <dbReference type="Proteomes" id="UP000759131"/>
    </source>
</evidence>
<feature type="transmembrane region" description="Helical" evidence="5">
    <location>
        <begin position="15"/>
        <end position="39"/>
    </location>
</feature>
<dbReference type="GO" id="GO:0016020">
    <property type="term" value="C:membrane"/>
    <property type="evidence" value="ECO:0007669"/>
    <property type="project" value="UniProtKB-SubCell"/>
</dbReference>
<dbReference type="Proteomes" id="UP000759131">
    <property type="component" value="Unassembled WGS sequence"/>
</dbReference>
<evidence type="ECO:0000256" key="1">
    <source>
        <dbReference type="ARBA" id="ARBA00004141"/>
    </source>
</evidence>
<accession>A0A7R9L363</accession>
<keyword evidence="2 5" id="KW-0812">Transmembrane</keyword>
<evidence type="ECO:0000313" key="6">
    <source>
        <dbReference type="EMBL" id="CAD7633962.1"/>
    </source>
</evidence>
<feature type="transmembrane region" description="Helical" evidence="5">
    <location>
        <begin position="59"/>
        <end position="80"/>
    </location>
</feature>
<dbReference type="EMBL" id="CAJPIZ010013716">
    <property type="protein sequence ID" value="CAG2114392.1"/>
    <property type="molecule type" value="Genomic_DNA"/>
</dbReference>
<dbReference type="Pfam" id="PF00335">
    <property type="entry name" value="Tetraspanin"/>
    <property type="match status" value="1"/>
</dbReference>
<reference evidence="6" key="1">
    <citation type="submission" date="2020-11" db="EMBL/GenBank/DDBJ databases">
        <authorList>
            <person name="Tran Van P."/>
        </authorList>
    </citation>
    <scope>NUCLEOTIDE SEQUENCE</scope>
</reference>
<evidence type="ECO:0000256" key="5">
    <source>
        <dbReference type="SAM" id="Phobius"/>
    </source>
</evidence>
<dbReference type="PRINTS" id="PR00259">
    <property type="entry name" value="TMFOUR"/>
</dbReference>
<proteinExistence type="predicted"/>
<dbReference type="InterPro" id="IPR018499">
    <property type="entry name" value="Tetraspanin/Peripherin"/>
</dbReference>
<name>A0A7R9L363_9ACAR</name>
<dbReference type="EMBL" id="OC868291">
    <property type="protein sequence ID" value="CAD7633962.1"/>
    <property type="molecule type" value="Genomic_DNA"/>
</dbReference>
<keyword evidence="7" id="KW-1185">Reference proteome</keyword>
<keyword evidence="3 5" id="KW-1133">Transmembrane helix</keyword>
<gene>
    <name evidence="6" type="ORF">OSB1V03_LOCUS14358</name>
</gene>
<sequence length="145" mass="16316">MERESDMCSFQCKKWTLFTFCLLGIISTLIIIIAAAVVLSNADKDPTQSDEEWKHMKKVTIAVIATIGTIAMLVEMLGLIGAIKEHYCLTMTYAILMALITLSSIGGAVRIGSFWFTFVLNVLITVLAFLFARDLHYRQRVRNYS</sequence>
<feature type="transmembrane region" description="Helical" evidence="5">
    <location>
        <begin position="114"/>
        <end position="132"/>
    </location>
</feature>
<keyword evidence="4 5" id="KW-0472">Membrane</keyword>
<dbReference type="AlphaFoldDB" id="A0A7R9L363"/>
<evidence type="ECO:0000256" key="4">
    <source>
        <dbReference type="ARBA" id="ARBA00023136"/>
    </source>
</evidence>